<reference evidence="1 2" key="1">
    <citation type="journal article" date="2020" name="Cell">
        <title>Large-Scale Comparative Analyses of Tick Genomes Elucidate Their Genetic Diversity and Vector Capacities.</title>
        <authorList>
            <consortium name="Tick Genome and Microbiome Consortium (TIGMIC)"/>
            <person name="Jia N."/>
            <person name="Wang J."/>
            <person name="Shi W."/>
            <person name="Du L."/>
            <person name="Sun Y."/>
            <person name="Zhan W."/>
            <person name="Jiang J.F."/>
            <person name="Wang Q."/>
            <person name="Zhang B."/>
            <person name="Ji P."/>
            <person name="Bell-Sakyi L."/>
            <person name="Cui X.M."/>
            <person name="Yuan T.T."/>
            <person name="Jiang B.G."/>
            <person name="Yang W.F."/>
            <person name="Lam T.T."/>
            <person name="Chang Q.C."/>
            <person name="Ding S.J."/>
            <person name="Wang X.J."/>
            <person name="Zhu J.G."/>
            <person name="Ruan X.D."/>
            <person name="Zhao L."/>
            <person name="Wei J.T."/>
            <person name="Ye R.Z."/>
            <person name="Que T.C."/>
            <person name="Du C.H."/>
            <person name="Zhou Y.H."/>
            <person name="Cheng J.X."/>
            <person name="Dai P.F."/>
            <person name="Guo W.B."/>
            <person name="Han X.H."/>
            <person name="Huang E.J."/>
            <person name="Li L.F."/>
            <person name="Wei W."/>
            <person name="Gao Y.C."/>
            <person name="Liu J.Z."/>
            <person name="Shao H.Z."/>
            <person name="Wang X."/>
            <person name="Wang C.C."/>
            <person name="Yang T.C."/>
            <person name="Huo Q.B."/>
            <person name="Li W."/>
            <person name="Chen H.Y."/>
            <person name="Chen S.E."/>
            <person name="Zhou L.G."/>
            <person name="Ni X.B."/>
            <person name="Tian J.H."/>
            <person name="Sheng Y."/>
            <person name="Liu T."/>
            <person name="Pan Y.S."/>
            <person name="Xia L.Y."/>
            <person name="Li J."/>
            <person name="Zhao F."/>
            <person name="Cao W.C."/>
        </authorList>
    </citation>
    <scope>NUCLEOTIDE SEQUENCE [LARGE SCALE GENOMIC DNA]</scope>
    <source>
        <strain evidence="1">HaeL-2018</strain>
    </source>
</reference>
<gene>
    <name evidence="1" type="ORF">HPB48_010800</name>
</gene>
<accession>A0A9J6GAM5</accession>
<evidence type="ECO:0000313" key="1">
    <source>
        <dbReference type="EMBL" id="KAH9371951.1"/>
    </source>
</evidence>
<keyword evidence="2" id="KW-1185">Reference proteome</keyword>
<sequence>MDLRSCVRVSCVITSWDIRLRAIDPMKTRTCDRFSLDHRYPQVRIYRAPRIVEHSTPARVQAIAVGAQRWIRLWDTSAGRRHSPCVSSQASTILRLQSDLNDTEQYSRSSNLKLHGLPTSPDENLGAFSSDLSQKLKIPSFSPNQVSAINRLPKRKSGPATVLVRFTSKEVCDGWLAARSKLRDFTNSSNQTPLYFSEKLTSSNRELCFACSG</sequence>
<evidence type="ECO:0000313" key="2">
    <source>
        <dbReference type="Proteomes" id="UP000821853"/>
    </source>
</evidence>
<name>A0A9J6GAM5_HAELO</name>
<proteinExistence type="predicted"/>
<dbReference type="Proteomes" id="UP000821853">
    <property type="component" value="Chromosome 3"/>
</dbReference>
<comment type="caution">
    <text evidence="1">The sequence shown here is derived from an EMBL/GenBank/DDBJ whole genome shotgun (WGS) entry which is preliminary data.</text>
</comment>
<protein>
    <submittedName>
        <fullName evidence="1">Uncharacterized protein</fullName>
    </submittedName>
</protein>
<organism evidence="1 2">
    <name type="scientific">Haemaphysalis longicornis</name>
    <name type="common">Bush tick</name>
    <dbReference type="NCBI Taxonomy" id="44386"/>
    <lineage>
        <taxon>Eukaryota</taxon>
        <taxon>Metazoa</taxon>
        <taxon>Ecdysozoa</taxon>
        <taxon>Arthropoda</taxon>
        <taxon>Chelicerata</taxon>
        <taxon>Arachnida</taxon>
        <taxon>Acari</taxon>
        <taxon>Parasitiformes</taxon>
        <taxon>Ixodida</taxon>
        <taxon>Ixodoidea</taxon>
        <taxon>Ixodidae</taxon>
        <taxon>Haemaphysalinae</taxon>
        <taxon>Haemaphysalis</taxon>
    </lineage>
</organism>
<dbReference type="OrthoDB" id="8196581at2759"/>
<dbReference type="AlphaFoldDB" id="A0A9J6GAM5"/>
<dbReference type="VEuPathDB" id="VectorBase:HLOH_058131"/>
<dbReference type="EMBL" id="JABSTR010000005">
    <property type="protein sequence ID" value="KAH9371951.1"/>
    <property type="molecule type" value="Genomic_DNA"/>
</dbReference>